<proteinExistence type="predicted"/>
<dbReference type="AlphaFoldDB" id="A0A5J6GBD2"/>
<organism evidence="2 3">
    <name type="scientific">Streptomyces kanamyceticus</name>
    <dbReference type="NCBI Taxonomy" id="1967"/>
    <lineage>
        <taxon>Bacteria</taxon>
        <taxon>Bacillati</taxon>
        <taxon>Actinomycetota</taxon>
        <taxon>Actinomycetes</taxon>
        <taxon>Kitasatosporales</taxon>
        <taxon>Streptomycetaceae</taxon>
        <taxon>Streptomyces</taxon>
    </lineage>
</organism>
<feature type="domain" description="SnoaL-like" evidence="1">
    <location>
        <begin position="20"/>
        <end position="123"/>
    </location>
</feature>
<dbReference type="Pfam" id="PF12680">
    <property type="entry name" value="SnoaL_2"/>
    <property type="match status" value="1"/>
</dbReference>
<reference evidence="2 3" key="1">
    <citation type="submission" date="2017-09" db="EMBL/GenBank/DDBJ databases">
        <authorList>
            <person name="Lee N."/>
            <person name="Cho B.-K."/>
        </authorList>
    </citation>
    <scope>NUCLEOTIDE SEQUENCE [LARGE SCALE GENOMIC DNA]</scope>
    <source>
        <strain evidence="2 3">ATCC 12853</strain>
    </source>
</reference>
<evidence type="ECO:0000259" key="1">
    <source>
        <dbReference type="Pfam" id="PF12680"/>
    </source>
</evidence>
<sequence length="142" mass="15614">MKSVEKERNTMTFPAMPKAVHQFYAGSQAADADLWAGAFAENGLFHDPVGSEPIRGREAILARLRKVIPQFDPFLGITPVDAYTTGSQTAVHWRGAVVTTDGKPVNWSGISVFRLDEDGLIAELWAYFHHGVFTAQLGDSEH</sequence>
<dbReference type="InterPro" id="IPR032710">
    <property type="entry name" value="NTF2-like_dom_sf"/>
</dbReference>
<dbReference type="SUPFAM" id="SSF54427">
    <property type="entry name" value="NTF2-like"/>
    <property type="match status" value="1"/>
</dbReference>
<accession>A0A5J6GBD2</accession>
<dbReference type="Proteomes" id="UP000325529">
    <property type="component" value="Chromosome"/>
</dbReference>
<dbReference type="InterPro" id="IPR037401">
    <property type="entry name" value="SnoaL-like"/>
</dbReference>
<protein>
    <submittedName>
        <fullName evidence="2">Nuclear transport factor 2 family protein</fullName>
    </submittedName>
</protein>
<dbReference type="Gene3D" id="3.10.450.50">
    <property type="match status" value="1"/>
</dbReference>
<keyword evidence="3" id="KW-1185">Reference proteome</keyword>
<evidence type="ECO:0000313" key="3">
    <source>
        <dbReference type="Proteomes" id="UP000325529"/>
    </source>
</evidence>
<gene>
    <name evidence="2" type="ORF">CP970_10385</name>
</gene>
<dbReference type="EMBL" id="CP023699">
    <property type="protein sequence ID" value="QEU91238.1"/>
    <property type="molecule type" value="Genomic_DNA"/>
</dbReference>
<name>A0A5J6GBD2_STRKN</name>
<evidence type="ECO:0000313" key="2">
    <source>
        <dbReference type="EMBL" id="QEU91238.1"/>
    </source>
</evidence>
<dbReference type="KEGG" id="ska:CP970_10385"/>